<gene>
    <name evidence="1" type="ORF">APZ42_010218</name>
</gene>
<dbReference type="EMBL" id="LRGB01027144">
    <property type="protein sequence ID" value="KZR95802.1"/>
    <property type="molecule type" value="Genomic_DNA"/>
</dbReference>
<dbReference type="Proteomes" id="UP000076858">
    <property type="component" value="Unassembled WGS sequence"/>
</dbReference>
<comment type="caution">
    <text evidence="1">The sequence shown here is derived from an EMBL/GenBank/DDBJ whole genome shotgun (WGS) entry which is preliminary data.</text>
</comment>
<evidence type="ECO:0000313" key="2">
    <source>
        <dbReference type="Proteomes" id="UP000076858"/>
    </source>
</evidence>
<organism evidence="1 2">
    <name type="scientific">Daphnia magna</name>
    <dbReference type="NCBI Taxonomy" id="35525"/>
    <lineage>
        <taxon>Eukaryota</taxon>
        <taxon>Metazoa</taxon>
        <taxon>Ecdysozoa</taxon>
        <taxon>Arthropoda</taxon>
        <taxon>Crustacea</taxon>
        <taxon>Branchiopoda</taxon>
        <taxon>Diplostraca</taxon>
        <taxon>Cladocera</taxon>
        <taxon>Anomopoda</taxon>
        <taxon>Daphniidae</taxon>
        <taxon>Daphnia</taxon>
    </lineage>
</organism>
<proteinExistence type="predicted"/>
<dbReference type="AlphaFoldDB" id="A0A164DHZ3"/>
<reference evidence="1 2" key="1">
    <citation type="submission" date="2016-03" db="EMBL/GenBank/DDBJ databases">
        <title>EvidentialGene: Evidence-directed Construction of Genes on Genomes.</title>
        <authorList>
            <person name="Gilbert D.G."/>
            <person name="Choi J.-H."/>
            <person name="Mockaitis K."/>
            <person name="Colbourne J."/>
            <person name="Pfrender M."/>
        </authorList>
    </citation>
    <scope>NUCLEOTIDE SEQUENCE [LARGE SCALE GENOMIC DNA]</scope>
    <source>
        <strain evidence="1 2">Xinb3</strain>
        <tissue evidence="1">Complete organism</tissue>
    </source>
</reference>
<keyword evidence="2" id="KW-1185">Reference proteome</keyword>
<name>A0A164DHZ3_9CRUS</name>
<protein>
    <submittedName>
        <fullName evidence="1">Uncharacterized protein</fullName>
    </submittedName>
</protein>
<accession>A0A164DHZ3</accession>
<evidence type="ECO:0000313" key="1">
    <source>
        <dbReference type="EMBL" id="KZR95802.1"/>
    </source>
</evidence>
<sequence>MKGWGTVYVTVVSRRVIMEIWQVDFSFTVGVGKRNTRGVLYGYMNKRGENIIEGAPYGCLGRFPEIYVRQKFYGVEVG</sequence>